<dbReference type="OrthoDB" id="1545884at2759"/>
<protein>
    <submittedName>
        <fullName evidence="1">Glyoxalase domain-containing protein 4</fullName>
    </submittedName>
</protein>
<dbReference type="PANTHER" id="PTHR46466">
    <property type="entry name" value="GLYOXALASE DOMAIN-CONTAINING PROTEIN 4"/>
    <property type="match status" value="1"/>
</dbReference>
<dbReference type="InterPro" id="IPR029068">
    <property type="entry name" value="Glyas_Bleomycin-R_OHBP_Dase"/>
</dbReference>
<reference evidence="1 2" key="1">
    <citation type="journal article" date="2010" name="Science">
        <title>Genomic comparison of the ants Camponotus floridanus and Harpegnathos saltator.</title>
        <authorList>
            <person name="Bonasio R."/>
            <person name="Zhang G."/>
            <person name="Ye C."/>
            <person name="Mutti N.S."/>
            <person name="Fang X."/>
            <person name="Qin N."/>
            <person name="Donahue G."/>
            <person name="Yang P."/>
            <person name="Li Q."/>
            <person name="Li C."/>
            <person name="Zhang P."/>
            <person name="Huang Z."/>
            <person name="Berger S.L."/>
            <person name="Reinberg D."/>
            <person name="Wang J."/>
            <person name="Liebig J."/>
        </authorList>
    </citation>
    <scope>NUCLEOTIDE SEQUENCE [LARGE SCALE GENOMIC DNA]</scope>
    <source>
        <strain evidence="2">C129</strain>
    </source>
</reference>
<dbReference type="AlphaFoldDB" id="E2AM84"/>
<organism evidence="2">
    <name type="scientific">Camponotus floridanus</name>
    <name type="common">Florida carpenter ant</name>
    <dbReference type="NCBI Taxonomy" id="104421"/>
    <lineage>
        <taxon>Eukaryota</taxon>
        <taxon>Metazoa</taxon>
        <taxon>Ecdysozoa</taxon>
        <taxon>Arthropoda</taxon>
        <taxon>Hexapoda</taxon>
        <taxon>Insecta</taxon>
        <taxon>Pterygota</taxon>
        <taxon>Neoptera</taxon>
        <taxon>Endopterygota</taxon>
        <taxon>Hymenoptera</taxon>
        <taxon>Apocrita</taxon>
        <taxon>Aculeata</taxon>
        <taxon>Formicoidea</taxon>
        <taxon>Formicidae</taxon>
        <taxon>Formicinae</taxon>
        <taxon>Camponotus</taxon>
    </lineage>
</organism>
<sequence length="115" mass="13795">MVTERALHFVFKIPDRRLTAKFYREILGMKVLRHEEFSDGIIKPYANCWIKTMIGYGPEDTHFVIDIIERACTNNWPIHEEDGKFVMQAPGRYKYQSYNGDKIFILQFYYHRNVI</sequence>
<keyword evidence="2" id="KW-1185">Reference proteome</keyword>
<accession>E2AM84</accession>
<dbReference type="Proteomes" id="UP000000311">
    <property type="component" value="Unassembled WGS sequence"/>
</dbReference>
<dbReference type="SUPFAM" id="SSF54593">
    <property type="entry name" value="Glyoxalase/Bleomycin resistance protein/Dihydroxybiphenyl dioxygenase"/>
    <property type="match status" value="1"/>
</dbReference>
<dbReference type="PANTHER" id="PTHR46466:SF1">
    <property type="entry name" value="GLYOXALASE DOMAIN-CONTAINING PROTEIN 4"/>
    <property type="match status" value="1"/>
</dbReference>
<dbReference type="InterPro" id="IPR043193">
    <property type="entry name" value="GLOD4"/>
</dbReference>
<dbReference type="STRING" id="104421.E2AM84"/>
<evidence type="ECO:0000313" key="1">
    <source>
        <dbReference type="EMBL" id="EFN65455.1"/>
    </source>
</evidence>
<dbReference type="InParanoid" id="E2AM84"/>
<dbReference type="EMBL" id="GL440753">
    <property type="protein sequence ID" value="EFN65455.1"/>
    <property type="molecule type" value="Genomic_DNA"/>
</dbReference>
<proteinExistence type="predicted"/>
<dbReference type="Gene3D" id="3.10.180.10">
    <property type="entry name" value="2,3-Dihydroxybiphenyl 1,2-Dioxygenase, domain 1"/>
    <property type="match status" value="1"/>
</dbReference>
<gene>
    <name evidence="1" type="ORF">EAG_12268</name>
</gene>
<name>E2AM84_CAMFO</name>
<dbReference type="OMA" id="WPVEREN"/>
<evidence type="ECO:0000313" key="2">
    <source>
        <dbReference type="Proteomes" id="UP000000311"/>
    </source>
</evidence>